<feature type="region of interest" description="Disordered" evidence="1">
    <location>
        <begin position="155"/>
        <end position="180"/>
    </location>
</feature>
<accession>A0A2G5DD91</accession>
<dbReference type="InParanoid" id="A0A2G5DD91"/>
<feature type="non-terminal residue" evidence="2">
    <location>
        <position position="180"/>
    </location>
</feature>
<dbReference type="EMBL" id="KZ305039">
    <property type="protein sequence ID" value="PIA41476.1"/>
    <property type="molecule type" value="Genomic_DNA"/>
</dbReference>
<reference evidence="2 3" key="1">
    <citation type="submission" date="2017-09" db="EMBL/GenBank/DDBJ databases">
        <title>WGS assembly of Aquilegia coerulea Goldsmith.</title>
        <authorList>
            <person name="Hodges S."/>
            <person name="Kramer E."/>
            <person name="Nordborg M."/>
            <person name="Tomkins J."/>
            <person name="Borevitz J."/>
            <person name="Derieg N."/>
            <person name="Yan J."/>
            <person name="Mihaltcheva S."/>
            <person name="Hayes R.D."/>
            <person name="Rokhsar D."/>
        </authorList>
    </citation>
    <scope>NUCLEOTIDE SEQUENCE [LARGE SCALE GENOMIC DNA]</scope>
    <source>
        <strain evidence="3">cv. Goldsmith</strain>
    </source>
</reference>
<sequence>MAPKAEILDISSDEEDVTIPKKKNYKKPPSENDDLNDDDDCLILDGDPDKPVQVVKNDTGNGSDELLIVAVKGQVACRDYPHPRHLCVNFPFDTSAHEKYCSLCHCYVCDTLAPCAYWGTGTSNYEHCHSTDKKEIWKLARLILKSSKQAKSAHFSESNIPNRLPVAPPSLDPEPTTLTW</sequence>
<proteinExistence type="predicted"/>
<dbReference type="PANTHER" id="PTHR33443">
    <property type="entry name" value="ZGC:112980"/>
    <property type="match status" value="1"/>
</dbReference>
<evidence type="ECO:0000256" key="1">
    <source>
        <dbReference type="SAM" id="MobiDB-lite"/>
    </source>
</evidence>
<protein>
    <submittedName>
        <fullName evidence="2">Uncharacterized protein</fullName>
    </submittedName>
</protein>
<organism evidence="2 3">
    <name type="scientific">Aquilegia coerulea</name>
    <name type="common">Rocky mountain columbine</name>
    <dbReference type="NCBI Taxonomy" id="218851"/>
    <lineage>
        <taxon>Eukaryota</taxon>
        <taxon>Viridiplantae</taxon>
        <taxon>Streptophyta</taxon>
        <taxon>Embryophyta</taxon>
        <taxon>Tracheophyta</taxon>
        <taxon>Spermatophyta</taxon>
        <taxon>Magnoliopsida</taxon>
        <taxon>Ranunculales</taxon>
        <taxon>Ranunculaceae</taxon>
        <taxon>Thalictroideae</taxon>
        <taxon>Aquilegia</taxon>
    </lineage>
</organism>
<evidence type="ECO:0000313" key="3">
    <source>
        <dbReference type="Proteomes" id="UP000230069"/>
    </source>
</evidence>
<dbReference type="InterPro" id="IPR053234">
    <property type="entry name" value="RPM1_Interactor"/>
</dbReference>
<feature type="region of interest" description="Disordered" evidence="1">
    <location>
        <begin position="19"/>
        <end position="40"/>
    </location>
</feature>
<dbReference type="AlphaFoldDB" id="A0A2G5DD91"/>
<gene>
    <name evidence="2" type="ORF">AQUCO_02200118v1</name>
</gene>
<keyword evidence="3" id="KW-1185">Reference proteome</keyword>
<dbReference type="PANTHER" id="PTHR33443:SF35">
    <property type="entry name" value="VQ DOMAIN-CONTAINING PROTEIN"/>
    <property type="match status" value="1"/>
</dbReference>
<name>A0A2G5DD91_AQUCA</name>
<dbReference type="Proteomes" id="UP000230069">
    <property type="component" value="Unassembled WGS sequence"/>
</dbReference>
<feature type="compositionally biased region" description="Acidic residues" evidence="1">
    <location>
        <begin position="31"/>
        <end position="40"/>
    </location>
</feature>
<dbReference type="OrthoDB" id="266020at2759"/>
<evidence type="ECO:0000313" key="2">
    <source>
        <dbReference type="EMBL" id="PIA41476.1"/>
    </source>
</evidence>